<evidence type="ECO:0000256" key="1">
    <source>
        <dbReference type="ARBA" id="ARBA00004496"/>
    </source>
</evidence>
<dbReference type="Gene3D" id="1.20.59.20">
    <property type="match status" value="1"/>
</dbReference>
<gene>
    <name evidence="8 10" type="primary">tilS</name>
    <name evidence="10" type="ORF">TOI97_05400</name>
</gene>
<evidence type="ECO:0000256" key="4">
    <source>
        <dbReference type="ARBA" id="ARBA00022694"/>
    </source>
</evidence>
<dbReference type="Pfam" id="PF09179">
    <property type="entry name" value="TilS"/>
    <property type="match status" value="1"/>
</dbReference>
<dbReference type="InterPro" id="IPR012094">
    <property type="entry name" value="tRNA_Ile_lys_synt"/>
</dbReference>
<evidence type="ECO:0000256" key="3">
    <source>
        <dbReference type="ARBA" id="ARBA00022598"/>
    </source>
</evidence>
<dbReference type="SUPFAM" id="SSF82829">
    <property type="entry name" value="MesJ substrate recognition domain-like"/>
    <property type="match status" value="1"/>
</dbReference>
<dbReference type="EMBL" id="JAXIVU010000005">
    <property type="protein sequence ID" value="MDY7219007.1"/>
    <property type="molecule type" value="Genomic_DNA"/>
</dbReference>
<dbReference type="SUPFAM" id="SSF52402">
    <property type="entry name" value="Adenine nucleotide alpha hydrolases-like"/>
    <property type="match status" value="1"/>
</dbReference>
<feature type="domain" description="Lysidine-tRNA(Ile) synthetase C-terminal" evidence="9">
    <location>
        <begin position="359"/>
        <end position="427"/>
    </location>
</feature>
<sequence>MLDIEQHLFDTLRPWRDSPSLCVAFSGGMDSSVLLYALAQLAKRYALPQIRAVYIHHGLQDTAESWPAHCQRFCDELQIPLTVLAVHVASTASVEQAAREARYAAFSQHLLDGEVLLMAQHQDDQAETFLFRLLRGAGVAGLRGIPDVRSLSPGVVVRPLLNVSRQALLSYAQRAQLSWIEDPSNDTDAFDRNYLRRQVIPVLKKRWPAMLGNLQRTVGHMHEAQDLLNELAMEDLQHVSSEPVLSWLTVPCLDLDKVRQLSFARQKNVLRYWLAPFTLLPDSAHWAGWENLRDAREDAQPIWRLHNGVLQCSQNRLYYLSREWLQAPPELELIISCAGRYSLPGNGYIEVKGGLTQPLRVGYRQGTERFQLLGRGSRDLKRLLQEYRVPHFVRSRLPIFYAGQQPVALANEPKLNHHDLVGVTLTWCFSAT</sequence>
<comment type="function">
    <text evidence="8">Ligates lysine onto the cytidine present at position 34 of the AUA codon-specific tRNA(Ile) that contains the anticodon CAU, in an ATP-dependent manner. Cytidine is converted to lysidine, thus changing the amino acid specificity of the tRNA from methionine to isoleucine.</text>
</comment>
<evidence type="ECO:0000256" key="5">
    <source>
        <dbReference type="ARBA" id="ARBA00022741"/>
    </source>
</evidence>
<comment type="subcellular location">
    <subcellularLocation>
        <location evidence="1 8">Cytoplasm</location>
    </subcellularLocation>
</comment>
<keyword evidence="11" id="KW-1185">Reference proteome</keyword>
<dbReference type="NCBIfam" id="TIGR02432">
    <property type="entry name" value="lysidine_TilS_N"/>
    <property type="match status" value="1"/>
</dbReference>
<dbReference type="Proteomes" id="UP001294570">
    <property type="component" value="Unassembled WGS sequence"/>
</dbReference>
<dbReference type="InterPro" id="IPR012795">
    <property type="entry name" value="tRNA_Ile_lys_synt_N"/>
</dbReference>
<comment type="caution">
    <text evidence="10">The sequence shown here is derived from an EMBL/GenBank/DDBJ whole genome shotgun (WGS) entry which is preliminary data.</text>
</comment>
<dbReference type="SUPFAM" id="SSF56037">
    <property type="entry name" value="PheT/TilS domain"/>
    <property type="match status" value="1"/>
</dbReference>
<comment type="similarity">
    <text evidence="8">Belongs to the tRNA(Ile)-lysidine synthase family.</text>
</comment>
<dbReference type="EC" id="6.3.4.19" evidence="8"/>
<dbReference type="InterPro" id="IPR015262">
    <property type="entry name" value="tRNA_Ile_lys_synt_subst-bd"/>
</dbReference>
<dbReference type="CDD" id="cd01992">
    <property type="entry name" value="TilS_N"/>
    <property type="match status" value="1"/>
</dbReference>
<comment type="catalytic activity">
    <reaction evidence="7 8">
        <text>cytidine(34) in tRNA(Ile2) + L-lysine + ATP = lysidine(34) in tRNA(Ile2) + AMP + diphosphate + H(+)</text>
        <dbReference type="Rhea" id="RHEA:43744"/>
        <dbReference type="Rhea" id="RHEA-COMP:10625"/>
        <dbReference type="Rhea" id="RHEA-COMP:10670"/>
        <dbReference type="ChEBI" id="CHEBI:15378"/>
        <dbReference type="ChEBI" id="CHEBI:30616"/>
        <dbReference type="ChEBI" id="CHEBI:32551"/>
        <dbReference type="ChEBI" id="CHEBI:33019"/>
        <dbReference type="ChEBI" id="CHEBI:82748"/>
        <dbReference type="ChEBI" id="CHEBI:83665"/>
        <dbReference type="ChEBI" id="CHEBI:456215"/>
        <dbReference type="EC" id="6.3.4.19"/>
    </reaction>
</comment>
<keyword evidence="6 8" id="KW-0067">ATP-binding</keyword>
<evidence type="ECO:0000259" key="9">
    <source>
        <dbReference type="SMART" id="SM00977"/>
    </source>
</evidence>
<accession>A0ABU5GPT7</accession>
<dbReference type="PANTHER" id="PTHR43033">
    <property type="entry name" value="TRNA(ILE)-LYSIDINE SYNTHASE-RELATED"/>
    <property type="match status" value="1"/>
</dbReference>
<comment type="domain">
    <text evidence="8">The N-terminal region contains the highly conserved SGGXDS motif, predicted to be a P-loop motif involved in ATP binding.</text>
</comment>
<dbReference type="InterPro" id="IPR011063">
    <property type="entry name" value="TilS/TtcA_N"/>
</dbReference>
<name>A0ABU5GPT7_9GAMM</name>
<dbReference type="HAMAP" id="MF_01161">
    <property type="entry name" value="tRNA_Ile_lys_synt"/>
    <property type="match status" value="1"/>
</dbReference>
<evidence type="ECO:0000256" key="8">
    <source>
        <dbReference type="HAMAP-Rule" id="MF_01161"/>
    </source>
</evidence>
<dbReference type="SMART" id="SM00977">
    <property type="entry name" value="TilS_C"/>
    <property type="match status" value="1"/>
</dbReference>
<dbReference type="InterPro" id="IPR014729">
    <property type="entry name" value="Rossmann-like_a/b/a_fold"/>
</dbReference>
<keyword evidence="3 8" id="KW-0436">Ligase</keyword>
<dbReference type="Pfam" id="PF11734">
    <property type="entry name" value="TilS_C"/>
    <property type="match status" value="1"/>
</dbReference>
<proteinExistence type="inferred from homology"/>
<keyword evidence="4 8" id="KW-0819">tRNA processing</keyword>
<dbReference type="Pfam" id="PF01171">
    <property type="entry name" value="ATP_bind_3"/>
    <property type="match status" value="1"/>
</dbReference>
<dbReference type="PANTHER" id="PTHR43033:SF1">
    <property type="entry name" value="TRNA(ILE)-LYSIDINE SYNTHASE-RELATED"/>
    <property type="match status" value="1"/>
</dbReference>
<dbReference type="RefSeq" id="WP_321553105.1">
    <property type="nucleotide sequence ID" value="NZ_JAXIVU010000005.1"/>
</dbReference>
<evidence type="ECO:0000313" key="10">
    <source>
        <dbReference type="EMBL" id="MDY7219007.1"/>
    </source>
</evidence>
<dbReference type="GO" id="GO:0032267">
    <property type="term" value="F:tRNA(Ile)-lysidine synthase activity"/>
    <property type="evidence" value="ECO:0007669"/>
    <property type="project" value="UniProtKB-EC"/>
</dbReference>
<evidence type="ECO:0000256" key="6">
    <source>
        <dbReference type="ARBA" id="ARBA00022840"/>
    </source>
</evidence>
<protein>
    <recommendedName>
        <fullName evidence="8">tRNA(Ile)-lysidine synthase</fullName>
        <ecNumber evidence="8">6.3.4.19</ecNumber>
    </recommendedName>
    <alternativeName>
        <fullName evidence="8">tRNA(Ile)-2-lysyl-cytidine synthase</fullName>
    </alternativeName>
    <alternativeName>
        <fullName evidence="8">tRNA(Ile)-lysidine synthetase</fullName>
    </alternativeName>
</protein>
<evidence type="ECO:0000256" key="2">
    <source>
        <dbReference type="ARBA" id="ARBA00022490"/>
    </source>
</evidence>
<dbReference type="NCBIfam" id="TIGR02433">
    <property type="entry name" value="lysidine_TilS_C"/>
    <property type="match status" value="1"/>
</dbReference>
<evidence type="ECO:0000256" key="7">
    <source>
        <dbReference type="ARBA" id="ARBA00048539"/>
    </source>
</evidence>
<reference evidence="10 11" key="1">
    <citation type="submission" date="2023-12" db="EMBL/GenBank/DDBJ databases">
        <title>Denitrificimonas halotolerans sp. nov.,a novel species isolated from landfill leachate.</title>
        <authorList>
            <person name="Wang S."/>
        </authorList>
    </citation>
    <scope>NUCLEOTIDE SEQUENCE [LARGE SCALE GENOMIC DNA]</scope>
    <source>
        <strain evidence="10 11">JX-1</strain>
    </source>
</reference>
<feature type="binding site" evidence="8">
    <location>
        <begin position="26"/>
        <end position="31"/>
    </location>
    <ligand>
        <name>ATP</name>
        <dbReference type="ChEBI" id="CHEBI:30616"/>
    </ligand>
</feature>
<dbReference type="InterPro" id="IPR012796">
    <property type="entry name" value="Lysidine-tRNA-synth_C"/>
</dbReference>
<organism evidence="10 11">
    <name type="scientific">Denitrificimonas halotolerans</name>
    <dbReference type="NCBI Taxonomy" id="3098930"/>
    <lineage>
        <taxon>Bacteria</taxon>
        <taxon>Pseudomonadati</taxon>
        <taxon>Pseudomonadota</taxon>
        <taxon>Gammaproteobacteria</taxon>
        <taxon>Pseudomonadales</taxon>
        <taxon>Pseudomonadaceae</taxon>
        <taxon>Denitrificimonas</taxon>
    </lineage>
</organism>
<keyword evidence="5 8" id="KW-0547">Nucleotide-binding</keyword>
<dbReference type="Gene3D" id="3.40.50.620">
    <property type="entry name" value="HUPs"/>
    <property type="match status" value="1"/>
</dbReference>
<keyword evidence="2 8" id="KW-0963">Cytoplasm</keyword>
<evidence type="ECO:0000313" key="11">
    <source>
        <dbReference type="Proteomes" id="UP001294570"/>
    </source>
</evidence>